<evidence type="ECO:0000256" key="2">
    <source>
        <dbReference type="ARBA" id="ARBA00008675"/>
    </source>
</evidence>
<dbReference type="Pfam" id="PF17871">
    <property type="entry name" value="AAA_lid_9"/>
    <property type="match status" value="1"/>
</dbReference>
<dbReference type="InterPro" id="IPR028299">
    <property type="entry name" value="ClpA/B_CS2"/>
</dbReference>
<keyword evidence="8 11" id="KW-0143">Chaperone</keyword>
<dbReference type="Proteomes" id="UP000050867">
    <property type="component" value="Unassembled WGS sequence"/>
</dbReference>
<dbReference type="FunFam" id="1.10.8.60:FF:000017">
    <property type="entry name" value="ATP-dependent chaperone ClpB"/>
    <property type="match status" value="1"/>
</dbReference>
<evidence type="ECO:0000313" key="15">
    <source>
        <dbReference type="EMBL" id="KRV47625.1"/>
    </source>
</evidence>
<dbReference type="Gene3D" id="1.10.1780.10">
    <property type="entry name" value="Clp, N-terminal domain"/>
    <property type="match status" value="1"/>
</dbReference>
<dbReference type="GO" id="GO:0034605">
    <property type="term" value="P:cellular response to heat"/>
    <property type="evidence" value="ECO:0007669"/>
    <property type="project" value="TreeGrafter"/>
</dbReference>
<comment type="caution">
    <text evidence="15">The sequence shown here is derived from an EMBL/GenBank/DDBJ whole genome shotgun (WGS) entry which is preliminary data.</text>
</comment>
<keyword evidence="7 12" id="KW-0175">Coiled coil</keyword>
<evidence type="ECO:0000256" key="4">
    <source>
        <dbReference type="ARBA" id="ARBA00022741"/>
    </source>
</evidence>
<dbReference type="eggNOG" id="COG0542">
    <property type="taxonomic scope" value="Bacteria"/>
</dbReference>
<keyword evidence="3 10" id="KW-0677">Repeat</keyword>
<comment type="similarity">
    <text evidence="2 11">Belongs to the ClpA/ClpB family.</text>
</comment>
<organism evidence="15 16">
    <name type="scientific">Wenjunlia vitaminophila</name>
    <name type="common">Streptomyces vitaminophilus</name>
    <dbReference type="NCBI Taxonomy" id="76728"/>
    <lineage>
        <taxon>Bacteria</taxon>
        <taxon>Bacillati</taxon>
        <taxon>Actinomycetota</taxon>
        <taxon>Actinomycetes</taxon>
        <taxon>Kitasatosporales</taxon>
        <taxon>Streptomycetaceae</taxon>
        <taxon>Wenjunlia</taxon>
    </lineage>
</organism>
<dbReference type="InterPro" id="IPR004176">
    <property type="entry name" value="Clp_R_N"/>
</dbReference>
<dbReference type="InterPro" id="IPR041546">
    <property type="entry name" value="ClpA/ClpB_AAA_lid"/>
</dbReference>
<evidence type="ECO:0000256" key="13">
    <source>
        <dbReference type="SAM" id="MobiDB-lite"/>
    </source>
</evidence>
<dbReference type="FunFam" id="3.40.50.300:FF:000010">
    <property type="entry name" value="Chaperone clpB 1, putative"/>
    <property type="match status" value="1"/>
</dbReference>
<comment type="subcellular location">
    <subcellularLocation>
        <location evidence="1 12">Cytoplasm</location>
    </subcellularLocation>
</comment>
<dbReference type="PANTHER" id="PTHR11638:SF18">
    <property type="entry name" value="HEAT SHOCK PROTEIN 104"/>
    <property type="match status" value="1"/>
</dbReference>
<dbReference type="GO" id="GO:0005524">
    <property type="term" value="F:ATP binding"/>
    <property type="evidence" value="ECO:0007669"/>
    <property type="project" value="UniProtKB-UniRule"/>
</dbReference>
<dbReference type="OrthoDB" id="9803641at2"/>
<comment type="subunit">
    <text evidence="9">Homohexamer. The oligomerization is ATP-dependent.</text>
</comment>
<keyword evidence="6 12" id="KW-0346">Stress response</keyword>
<dbReference type="AlphaFoldDB" id="A0A0T6LNX2"/>
<feature type="region of interest" description="Disordered" evidence="13">
    <location>
        <begin position="852"/>
        <end position="872"/>
    </location>
</feature>
<evidence type="ECO:0000256" key="3">
    <source>
        <dbReference type="ARBA" id="ARBA00022737"/>
    </source>
</evidence>
<dbReference type="InterPro" id="IPR017730">
    <property type="entry name" value="Chaperonin_ClpB"/>
</dbReference>
<dbReference type="GO" id="GO:0016887">
    <property type="term" value="F:ATP hydrolysis activity"/>
    <property type="evidence" value="ECO:0007669"/>
    <property type="project" value="InterPro"/>
</dbReference>
<evidence type="ECO:0000256" key="6">
    <source>
        <dbReference type="ARBA" id="ARBA00023016"/>
    </source>
</evidence>
<dbReference type="Gene3D" id="1.10.8.60">
    <property type="match status" value="1"/>
</dbReference>
<evidence type="ECO:0000256" key="10">
    <source>
        <dbReference type="PROSITE-ProRule" id="PRU01251"/>
    </source>
</evidence>
<keyword evidence="5 11" id="KW-0067">ATP-binding</keyword>
<dbReference type="CDD" id="cd19499">
    <property type="entry name" value="RecA-like_ClpB_Hsp104-like"/>
    <property type="match status" value="1"/>
</dbReference>
<dbReference type="Pfam" id="PF02861">
    <property type="entry name" value="Clp_N"/>
    <property type="match status" value="1"/>
</dbReference>
<dbReference type="InterPro" id="IPR019489">
    <property type="entry name" value="Clp_ATPase_C"/>
</dbReference>
<keyword evidence="12" id="KW-0963">Cytoplasm</keyword>
<reference evidence="15 16" key="1">
    <citation type="submission" date="2015-10" db="EMBL/GenBank/DDBJ databases">
        <title>Draft genome sequence of pyrrolomycin-producing Streptomyces vitaminophilus.</title>
        <authorList>
            <person name="Graham D.E."/>
            <person name="Mahan K.M."/>
            <person name="Klingeman D.M."/>
            <person name="Hettich R.L."/>
            <person name="Parry R.J."/>
        </authorList>
    </citation>
    <scope>NUCLEOTIDE SEQUENCE [LARGE SCALE GENOMIC DNA]</scope>
    <source>
        <strain evidence="15 16">ATCC 31673</strain>
    </source>
</reference>
<dbReference type="CDD" id="cd00009">
    <property type="entry name" value="AAA"/>
    <property type="match status" value="1"/>
</dbReference>
<dbReference type="GO" id="GO:0005737">
    <property type="term" value="C:cytoplasm"/>
    <property type="evidence" value="ECO:0007669"/>
    <property type="project" value="UniProtKB-SubCell"/>
</dbReference>
<feature type="coiled-coil region" evidence="12">
    <location>
        <begin position="414"/>
        <end position="494"/>
    </location>
</feature>
<comment type="function">
    <text evidence="12">Part of a stress-induced multi-chaperone system, it is involved in the recovery of the cell from heat-induced damage, in cooperation with DnaK, DnaJ and GrpE.</text>
</comment>
<dbReference type="Gene3D" id="3.40.50.300">
    <property type="entry name" value="P-loop containing nucleotide triphosphate hydrolases"/>
    <property type="match status" value="3"/>
</dbReference>
<dbReference type="InterPro" id="IPR003593">
    <property type="entry name" value="AAA+_ATPase"/>
</dbReference>
<dbReference type="PROSITE" id="PS00871">
    <property type="entry name" value="CLPAB_2"/>
    <property type="match status" value="1"/>
</dbReference>
<accession>A0A0T6LNX2</accession>
<dbReference type="FunFam" id="3.40.50.300:FF:000120">
    <property type="entry name" value="ATP-dependent chaperone ClpB"/>
    <property type="match status" value="1"/>
</dbReference>
<comment type="subunit">
    <text evidence="12">Homohexamer; The oligomerization is ATP-dependent.</text>
</comment>
<dbReference type="SMART" id="SM01086">
    <property type="entry name" value="ClpB_D2-small"/>
    <property type="match status" value="1"/>
</dbReference>
<dbReference type="GO" id="GO:0042026">
    <property type="term" value="P:protein refolding"/>
    <property type="evidence" value="ECO:0007669"/>
    <property type="project" value="UniProtKB-UniRule"/>
</dbReference>
<dbReference type="RefSeq" id="WP_018386223.1">
    <property type="nucleotide sequence ID" value="NZ_LLZU01000036.1"/>
</dbReference>
<dbReference type="Pfam" id="PF07724">
    <property type="entry name" value="AAA_2"/>
    <property type="match status" value="1"/>
</dbReference>
<dbReference type="SMART" id="SM00382">
    <property type="entry name" value="AAA"/>
    <property type="match status" value="2"/>
</dbReference>
<dbReference type="PROSITE" id="PS00870">
    <property type="entry name" value="CLPAB_1"/>
    <property type="match status" value="1"/>
</dbReference>
<dbReference type="Pfam" id="PF10431">
    <property type="entry name" value="ClpB_D2-small"/>
    <property type="match status" value="1"/>
</dbReference>
<gene>
    <name evidence="12" type="primary">clpB</name>
    <name evidence="15" type="ORF">AQ490_06965</name>
</gene>
<evidence type="ECO:0000256" key="7">
    <source>
        <dbReference type="ARBA" id="ARBA00023054"/>
    </source>
</evidence>
<dbReference type="InterPro" id="IPR003959">
    <property type="entry name" value="ATPase_AAA_core"/>
</dbReference>
<evidence type="ECO:0000256" key="9">
    <source>
        <dbReference type="ARBA" id="ARBA00026057"/>
    </source>
</evidence>
<sequence>MDAELTNKSREAINLATSRAVSAGHPDLSPAHLLLALLEQGDNENIQDLLVDVGADPAEVRAGTEHVLAGLPRAQGATVGPPQPSRDLLAVLTEAGRRAKDLGDQYLSTEHLLIALAAKGGPVADLLARHGARPKRLDSSFRARRGESRITSPDPETTYKALEKYGTDFTAAARTGRLDPVIGRDQEIRRVVQVLSRRTKNNPVLIGEPGVGKTAVVEGLAQRIVKGDVPESLRNKRLVALDLGAMVAGAKYRGEFEERLKAVLNEIKASEGRIITFIDELHTVVGAGAGGDSAMDAGNMLKPMLARGELRMVGATTLDEYRERIEKDPALERRFQQVLVAEPNVPDTIAILRGLKGRYEAHHKVQIADSALVAAATMSHRYITSRFLPDKAIDLVDEAASRLRMEIDSSPVEIDELQRAVDRLRMEEMAIANDSDPFAKERLERLRKDLANREEELRSLTARWEQEKSNLNRVGAVKERLDELTVQLELAEDAGNLEEASRLRYAEIPAAERELAEAARVEADAEGRPTMVKEEVGPDDIADVVASWTGIPAGRLLQGETAKLLRMEDELGRRLIGQREAVRAVSDAVRRSRAGIADPDRPTGSFLFLGPTGVGKTELAKALADFLFDDERAMVRIDMSEYGEKHSVARLVGAPPGYVGYEEGGQLTEAVRRRPYSVVLLDEVEKAHPEVFDVLLQVLDDGRLTDGQGRTVDFRNTLLILTSNLGSQHLIDLTLSEEEKREEVLEVVRSSFKPEFLNRLDEVVVFSALNKEQLARIAELQLARLTRRLADRRLELEVTPAALEWLADEGNDPAYGARPLRRLVQTAIGDRLARSLLSGEIRDGDTVLVDRSGDGLTVSSTGERPGLARSGQ</sequence>
<evidence type="ECO:0000256" key="12">
    <source>
        <dbReference type="RuleBase" id="RU362034"/>
    </source>
</evidence>
<dbReference type="PRINTS" id="PR00300">
    <property type="entry name" value="CLPPROTEASEA"/>
</dbReference>
<evidence type="ECO:0000256" key="5">
    <source>
        <dbReference type="ARBA" id="ARBA00022840"/>
    </source>
</evidence>
<dbReference type="InterPro" id="IPR001270">
    <property type="entry name" value="ClpA/B"/>
</dbReference>
<dbReference type="PANTHER" id="PTHR11638">
    <property type="entry name" value="ATP-DEPENDENT CLP PROTEASE"/>
    <property type="match status" value="1"/>
</dbReference>
<keyword evidence="4 11" id="KW-0547">Nucleotide-binding</keyword>
<feature type="domain" description="Clp R" evidence="14">
    <location>
        <begin position="1"/>
        <end position="147"/>
    </location>
</feature>
<name>A0A0T6LNX2_WENVI</name>
<dbReference type="SUPFAM" id="SSF81923">
    <property type="entry name" value="Double Clp-N motif"/>
    <property type="match status" value="1"/>
</dbReference>
<dbReference type="InterPro" id="IPR027417">
    <property type="entry name" value="P-loop_NTPase"/>
</dbReference>
<evidence type="ECO:0000259" key="14">
    <source>
        <dbReference type="PROSITE" id="PS51903"/>
    </source>
</evidence>
<dbReference type="STRING" id="76728.AQ490_06965"/>
<evidence type="ECO:0000256" key="1">
    <source>
        <dbReference type="ARBA" id="ARBA00004496"/>
    </source>
</evidence>
<evidence type="ECO:0000256" key="8">
    <source>
        <dbReference type="ARBA" id="ARBA00023186"/>
    </source>
</evidence>
<dbReference type="EMBL" id="LLZU01000036">
    <property type="protein sequence ID" value="KRV47625.1"/>
    <property type="molecule type" value="Genomic_DNA"/>
</dbReference>
<keyword evidence="16" id="KW-1185">Reference proteome</keyword>
<dbReference type="InterPro" id="IPR018368">
    <property type="entry name" value="ClpA/B_CS1"/>
</dbReference>
<proteinExistence type="inferred from homology"/>
<dbReference type="InterPro" id="IPR036628">
    <property type="entry name" value="Clp_N_dom_sf"/>
</dbReference>
<dbReference type="NCBIfam" id="TIGR03346">
    <property type="entry name" value="chaperone_ClpB"/>
    <property type="match status" value="1"/>
</dbReference>
<protein>
    <recommendedName>
        <fullName evidence="12">Chaperone protein ClpB</fullName>
    </recommendedName>
</protein>
<dbReference type="SUPFAM" id="SSF52540">
    <property type="entry name" value="P-loop containing nucleoside triphosphate hydrolases"/>
    <property type="match status" value="2"/>
</dbReference>
<evidence type="ECO:0000313" key="16">
    <source>
        <dbReference type="Proteomes" id="UP000050867"/>
    </source>
</evidence>
<evidence type="ECO:0000256" key="11">
    <source>
        <dbReference type="RuleBase" id="RU004432"/>
    </source>
</evidence>
<dbReference type="InterPro" id="IPR050130">
    <property type="entry name" value="ClpA_ClpB"/>
</dbReference>
<dbReference type="FunFam" id="3.40.50.300:FF:000025">
    <property type="entry name" value="ATP-dependent Clp protease subunit"/>
    <property type="match status" value="1"/>
</dbReference>
<dbReference type="PROSITE" id="PS51903">
    <property type="entry name" value="CLP_R"/>
    <property type="match status" value="1"/>
</dbReference>
<dbReference type="Pfam" id="PF00004">
    <property type="entry name" value="AAA"/>
    <property type="match status" value="1"/>
</dbReference>